<evidence type="ECO:0000256" key="6">
    <source>
        <dbReference type="ARBA" id="ARBA00022691"/>
    </source>
</evidence>
<dbReference type="Proteomes" id="UP000241854">
    <property type="component" value="Chromosome"/>
</dbReference>
<evidence type="ECO:0000256" key="7">
    <source>
        <dbReference type="HAMAP-Rule" id="MF_01007"/>
    </source>
</evidence>
<evidence type="ECO:0000313" key="8">
    <source>
        <dbReference type="EMBL" id="AVX43874.1"/>
    </source>
</evidence>
<keyword evidence="5 7" id="KW-0808">Transferase</keyword>
<evidence type="ECO:0000256" key="5">
    <source>
        <dbReference type="ARBA" id="ARBA00022679"/>
    </source>
</evidence>
<keyword evidence="2 7" id="KW-0963">Cytoplasm</keyword>
<dbReference type="NCBIfam" id="TIGR00006">
    <property type="entry name" value="16S rRNA (cytosine(1402)-N(4))-methyltransferase RsmH"/>
    <property type="match status" value="1"/>
</dbReference>
<name>A0A2R4NZN1_9BACT</name>
<comment type="similarity">
    <text evidence="1 7">Belongs to the methyltransferase superfamily. RsmH family.</text>
</comment>
<protein>
    <recommendedName>
        <fullName evidence="7">Ribosomal RNA small subunit methyltransferase H</fullName>
        <ecNumber evidence="7">2.1.1.199</ecNumber>
    </recommendedName>
    <alternativeName>
        <fullName evidence="7">16S rRNA m(4)C1402 methyltransferase</fullName>
    </alternativeName>
    <alternativeName>
        <fullName evidence="7">rRNA (cytosine-N(4)-)-methyltransferase RsmH</fullName>
    </alternativeName>
</protein>
<dbReference type="PANTHER" id="PTHR11265:SF0">
    <property type="entry name" value="12S RRNA N4-METHYLCYTIDINE METHYLTRANSFERASE"/>
    <property type="match status" value="1"/>
</dbReference>
<reference evidence="8 9" key="1">
    <citation type="journal article" date="2018" name="Emerg. Microbes Infect.">
        <title>Genomic analysis of oral Campylobacter concisus strains identified a potential bacterial molecular marker associated with active Crohn's disease.</title>
        <authorList>
            <person name="Liu F."/>
            <person name="Ma R."/>
            <person name="Tay C.Y.A."/>
            <person name="Octavia S."/>
            <person name="Lan R."/>
            <person name="Chung H.K.L."/>
            <person name="Riordan S.M."/>
            <person name="Grimm M.C."/>
            <person name="Leong R.W."/>
            <person name="Tanaka M.M."/>
            <person name="Connor S."/>
            <person name="Zhang L."/>
        </authorList>
    </citation>
    <scope>NUCLEOTIDE SEQUENCE [LARGE SCALE GENOMIC DNA]</scope>
    <source>
        <strain evidence="8 9">P2CDO4</strain>
    </source>
</reference>
<evidence type="ECO:0000256" key="3">
    <source>
        <dbReference type="ARBA" id="ARBA00022552"/>
    </source>
</evidence>
<comment type="catalytic activity">
    <reaction evidence="7">
        <text>cytidine(1402) in 16S rRNA + S-adenosyl-L-methionine = N(4)-methylcytidine(1402) in 16S rRNA + S-adenosyl-L-homocysteine + H(+)</text>
        <dbReference type="Rhea" id="RHEA:42928"/>
        <dbReference type="Rhea" id="RHEA-COMP:10286"/>
        <dbReference type="Rhea" id="RHEA-COMP:10287"/>
        <dbReference type="ChEBI" id="CHEBI:15378"/>
        <dbReference type="ChEBI" id="CHEBI:57856"/>
        <dbReference type="ChEBI" id="CHEBI:59789"/>
        <dbReference type="ChEBI" id="CHEBI:74506"/>
        <dbReference type="ChEBI" id="CHEBI:82748"/>
        <dbReference type="EC" id="2.1.1.199"/>
    </reaction>
</comment>
<feature type="binding site" evidence="7">
    <location>
        <begin position="59"/>
        <end position="61"/>
    </location>
    <ligand>
        <name>S-adenosyl-L-methionine</name>
        <dbReference type="ChEBI" id="CHEBI:59789"/>
    </ligand>
</feature>
<evidence type="ECO:0000256" key="2">
    <source>
        <dbReference type="ARBA" id="ARBA00022490"/>
    </source>
</evidence>
<comment type="subcellular location">
    <subcellularLocation>
        <location evidence="7">Cytoplasm</location>
    </subcellularLocation>
</comment>
<evidence type="ECO:0000256" key="1">
    <source>
        <dbReference type="ARBA" id="ARBA00010396"/>
    </source>
</evidence>
<feature type="binding site" evidence="7">
    <location>
        <position position="133"/>
    </location>
    <ligand>
        <name>S-adenosyl-L-methionine</name>
        <dbReference type="ChEBI" id="CHEBI:59789"/>
    </ligand>
</feature>
<dbReference type="Gene3D" id="3.40.50.150">
    <property type="entry name" value="Vaccinia Virus protein VP39"/>
    <property type="match status" value="1"/>
</dbReference>
<dbReference type="Gene3D" id="1.10.150.170">
    <property type="entry name" value="Putative methyltransferase TM0872, insert domain"/>
    <property type="match status" value="1"/>
</dbReference>
<dbReference type="InterPro" id="IPR023397">
    <property type="entry name" value="SAM-dep_MeTrfase_MraW_recog"/>
</dbReference>
<dbReference type="AlphaFoldDB" id="A0A2R4NZN1"/>
<dbReference type="SUPFAM" id="SSF53335">
    <property type="entry name" value="S-adenosyl-L-methionine-dependent methyltransferases"/>
    <property type="match status" value="1"/>
</dbReference>
<feature type="binding site" evidence="7">
    <location>
        <position position="126"/>
    </location>
    <ligand>
        <name>S-adenosyl-L-methionine</name>
        <dbReference type="ChEBI" id="CHEBI:59789"/>
    </ligand>
</feature>
<comment type="function">
    <text evidence="7">Specifically methylates the N4 position of cytidine in position 1402 (C1402) of 16S rRNA.</text>
</comment>
<dbReference type="GO" id="GO:0005737">
    <property type="term" value="C:cytoplasm"/>
    <property type="evidence" value="ECO:0007669"/>
    <property type="project" value="UniProtKB-SubCell"/>
</dbReference>
<dbReference type="GO" id="GO:0070475">
    <property type="term" value="P:rRNA base methylation"/>
    <property type="evidence" value="ECO:0007669"/>
    <property type="project" value="UniProtKB-UniRule"/>
</dbReference>
<feature type="binding site" evidence="7">
    <location>
        <position position="105"/>
    </location>
    <ligand>
        <name>S-adenosyl-L-methionine</name>
        <dbReference type="ChEBI" id="CHEBI:59789"/>
    </ligand>
</feature>
<dbReference type="EMBL" id="CP021642">
    <property type="protein sequence ID" value="AVX43874.1"/>
    <property type="molecule type" value="Genomic_DNA"/>
</dbReference>
<organism evidence="8 9">
    <name type="scientific">Campylobacter concisus</name>
    <dbReference type="NCBI Taxonomy" id="199"/>
    <lineage>
        <taxon>Bacteria</taxon>
        <taxon>Pseudomonadati</taxon>
        <taxon>Campylobacterota</taxon>
        <taxon>Epsilonproteobacteria</taxon>
        <taxon>Campylobacterales</taxon>
        <taxon>Campylobacteraceae</taxon>
        <taxon>Campylobacter</taxon>
    </lineage>
</organism>
<dbReference type="PIRSF" id="PIRSF004486">
    <property type="entry name" value="MraW"/>
    <property type="match status" value="1"/>
</dbReference>
<dbReference type="PANTHER" id="PTHR11265">
    <property type="entry name" value="S-ADENOSYL-METHYLTRANSFERASE MRAW"/>
    <property type="match status" value="1"/>
</dbReference>
<dbReference type="HAMAP" id="MF_01007">
    <property type="entry name" value="16SrRNA_methyltr_H"/>
    <property type="match status" value="1"/>
</dbReference>
<dbReference type="GO" id="GO:0071424">
    <property type="term" value="F:rRNA (cytosine-N4-)-methyltransferase activity"/>
    <property type="evidence" value="ECO:0007669"/>
    <property type="project" value="UniProtKB-UniRule"/>
</dbReference>
<proteinExistence type="inferred from homology"/>
<dbReference type="EC" id="2.1.1.199" evidence="7"/>
<feature type="binding site" evidence="7">
    <location>
        <position position="78"/>
    </location>
    <ligand>
        <name>S-adenosyl-L-methionine</name>
        <dbReference type="ChEBI" id="CHEBI:59789"/>
    </ligand>
</feature>
<keyword evidence="4 7" id="KW-0489">Methyltransferase</keyword>
<evidence type="ECO:0000313" key="9">
    <source>
        <dbReference type="Proteomes" id="UP000241854"/>
    </source>
</evidence>
<evidence type="ECO:0000256" key="4">
    <source>
        <dbReference type="ARBA" id="ARBA00022603"/>
    </source>
</evidence>
<accession>A0A2R4NZN1</accession>
<dbReference type="InterPro" id="IPR002903">
    <property type="entry name" value="RsmH"/>
</dbReference>
<keyword evidence="6 7" id="KW-0949">S-adenosyl-L-methionine</keyword>
<dbReference type="InterPro" id="IPR029063">
    <property type="entry name" value="SAM-dependent_MTases_sf"/>
</dbReference>
<sequence length="334" mass="36988">MCKILCNDSFLSKISINFHTNFIKEAVLQSPHISVLLDEVLSFFKDLRGNFIDCTLGYAGHSSAILSQNENLNLIACDRDSEAINFSLKELEPFGSRVKIYKSNFSELISKLSSDEISNVRGILADIGVSSLQIDKDDRGFGLGSSALDMRMDKERGFSAYDVVNDYSFDELVRIFRDYGELKNAAGIANKIINARNLGEITSAKELANIIGTAQIKGRGVSPAILAFQAIRIEVNGELDELTNLLDSIEKGGFKDCLVAIITFHSLEDRIVKERFKKWANSCICPPGIYRCECGNNHELGEILTKKPLTASQSELAQNSRSKSAKLRVFKIKG</sequence>
<dbReference type="Pfam" id="PF01795">
    <property type="entry name" value="Methyltransf_5"/>
    <property type="match status" value="1"/>
</dbReference>
<dbReference type="SUPFAM" id="SSF81799">
    <property type="entry name" value="Putative methyltransferase TM0872, insert domain"/>
    <property type="match status" value="1"/>
</dbReference>
<keyword evidence="3 7" id="KW-0698">rRNA processing</keyword>
<gene>
    <name evidence="7" type="primary">rsmH</name>
    <name evidence="8" type="ORF">CCS77_0813</name>
</gene>